<dbReference type="PROSITE" id="PS50928">
    <property type="entry name" value="ABC_TM1"/>
    <property type="match status" value="1"/>
</dbReference>
<feature type="transmembrane region" description="Helical" evidence="7">
    <location>
        <begin position="114"/>
        <end position="135"/>
    </location>
</feature>
<dbReference type="Gene3D" id="1.10.3720.10">
    <property type="entry name" value="MetI-like"/>
    <property type="match status" value="1"/>
</dbReference>
<feature type="transmembrane region" description="Helical" evidence="7">
    <location>
        <begin position="12"/>
        <end position="36"/>
    </location>
</feature>
<evidence type="ECO:0000256" key="6">
    <source>
        <dbReference type="ARBA" id="ARBA00023136"/>
    </source>
</evidence>
<feature type="transmembrane region" description="Helical" evidence="7">
    <location>
        <begin position="246"/>
        <end position="267"/>
    </location>
</feature>
<gene>
    <name evidence="10" type="ORF">DXC39_09390</name>
    <name evidence="9" type="ORF">DXD79_07635</name>
</gene>
<feature type="transmembrane region" description="Helical" evidence="7">
    <location>
        <begin position="188"/>
        <end position="210"/>
    </location>
</feature>
<dbReference type="CDD" id="cd06261">
    <property type="entry name" value="TM_PBP2"/>
    <property type="match status" value="1"/>
</dbReference>
<evidence type="ECO:0000256" key="7">
    <source>
        <dbReference type="RuleBase" id="RU363032"/>
    </source>
</evidence>
<proteinExistence type="inferred from homology"/>
<evidence type="ECO:0000313" key="11">
    <source>
        <dbReference type="Proteomes" id="UP000261257"/>
    </source>
</evidence>
<keyword evidence="5 7" id="KW-1133">Transmembrane helix</keyword>
<comment type="subcellular location">
    <subcellularLocation>
        <location evidence="1 7">Cell membrane</location>
        <topology evidence="1 7">Multi-pass membrane protein</topology>
    </subcellularLocation>
</comment>
<evidence type="ECO:0000313" key="10">
    <source>
        <dbReference type="EMBL" id="RGM06354.1"/>
    </source>
</evidence>
<keyword evidence="4 7" id="KW-0812">Transmembrane</keyword>
<comment type="similarity">
    <text evidence="7">Belongs to the binding-protein-dependent transport system permease family.</text>
</comment>
<organism evidence="9 12">
    <name type="scientific">Hungatella hathewayi</name>
    <dbReference type="NCBI Taxonomy" id="154046"/>
    <lineage>
        <taxon>Bacteria</taxon>
        <taxon>Bacillati</taxon>
        <taxon>Bacillota</taxon>
        <taxon>Clostridia</taxon>
        <taxon>Lachnospirales</taxon>
        <taxon>Lachnospiraceae</taxon>
        <taxon>Hungatella</taxon>
    </lineage>
</organism>
<evidence type="ECO:0000256" key="4">
    <source>
        <dbReference type="ARBA" id="ARBA00022692"/>
    </source>
</evidence>
<reference evidence="11 12" key="1">
    <citation type="submission" date="2018-08" db="EMBL/GenBank/DDBJ databases">
        <title>A genome reference for cultivated species of the human gut microbiota.</title>
        <authorList>
            <person name="Zou Y."/>
            <person name="Xue W."/>
            <person name="Luo G."/>
        </authorList>
    </citation>
    <scope>NUCLEOTIDE SEQUENCE [LARGE SCALE GENOMIC DNA]</scope>
    <source>
        <strain evidence="10 11">TF05-11AC</strain>
        <strain evidence="9 12">TM09-12</strain>
    </source>
</reference>
<keyword evidence="6 7" id="KW-0472">Membrane</keyword>
<comment type="caution">
    <text evidence="9">The sequence shown here is derived from an EMBL/GenBank/DDBJ whole genome shotgun (WGS) entry which is preliminary data.</text>
</comment>
<dbReference type="GO" id="GO:0055085">
    <property type="term" value="P:transmembrane transport"/>
    <property type="evidence" value="ECO:0007669"/>
    <property type="project" value="InterPro"/>
</dbReference>
<evidence type="ECO:0000256" key="3">
    <source>
        <dbReference type="ARBA" id="ARBA00022475"/>
    </source>
</evidence>
<name>A0A374PAE8_9FIRM</name>
<sequence>MSKGGHMKKLNLSRAVIQACLIFWAALQIFPLYWLLTFSLKDNTEIFQGNMVGLPSVWRFENYTHAFMGGNVGRYLANSIIVTAATILIVCIASLMASYALIRMKWKLQKTFQLIFIMGITIPIHAALLPVFIMMRQVHLINTYWCLIIPYSAFAVPMAIMISSGFISSIPVELEEAACIDGCNIYKIFIQIILPLMKPSLATIAIFTFLQSWNELMFAVVFISKPAYRTLTVGIQSLVGQYTTDWGPIGAGLVVATFPIIIIYVILSRQVQQSLIAGSVKG</sequence>
<dbReference type="EMBL" id="QSSQ01000005">
    <property type="protein sequence ID" value="RGM06354.1"/>
    <property type="molecule type" value="Genomic_DNA"/>
</dbReference>
<feature type="domain" description="ABC transmembrane type-1" evidence="8">
    <location>
        <begin position="76"/>
        <end position="267"/>
    </location>
</feature>
<evidence type="ECO:0000256" key="2">
    <source>
        <dbReference type="ARBA" id="ARBA00022448"/>
    </source>
</evidence>
<dbReference type="Proteomes" id="UP000263014">
    <property type="component" value="Unassembled WGS sequence"/>
</dbReference>
<dbReference type="InterPro" id="IPR000515">
    <property type="entry name" value="MetI-like"/>
</dbReference>
<feature type="transmembrane region" description="Helical" evidence="7">
    <location>
        <begin position="75"/>
        <end position="102"/>
    </location>
</feature>
<accession>A0A374PAE8</accession>
<keyword evidence="2 7" id="KW-0813">Transport</keyword>
<evidence type="ECO:0000259" key="8">
    <source>
        <dbReference type="PROSITE" id="PS50928"/>
    </source>
</evidence>
<evidence type="ECO:0000313" key="12">
    <source>
        <dbReference type="Proteomes" id="UP000263014"/>
    </source>
</evidence>
<dbReference type="Proteomes" id="UP000261257">
    <property type="component" value="Unassembled WGS sequence"/>
</dbReference>
<dbReference type="PANTHER" id="PTHR43744">
    <property type="entry name" value="ABC TRANSPORTER PERMEASE PROTEIN MG189-RELATED-RELATED"/>
    <property type="match status" value="1"/>
</dbReference>
<dbReference type="AlphaFoldDB" id="A0A374PAE8"/>
<evidence type="ECO:0000256" key="1">
    <source>
        <dbReference type="ARBA" id="ARBA00004651"/>
    </source>
</evidence>
<dbReference type="InterPro" id="IPR035906">
    <property type="entry name" value="MetI-like_sf"/>
</dbReference>
<keyword evidence="3" id="KW-1003">Cell membrane</keyword>
<dbReference type="GO" id="GO:0005886">
    <property type="term" value="C:plasma membrane"/>
    <property type="evidence" value="ECO:0007669"/>
    <property type="project" value="UniProtKB-SubCell"/>
</dbReference>
<evidence type="ECO:0000256" key="5">
    <source>
        <dbReference type="ARBA" id="ARBA00022989"/>
    </source>
</evidence>
<dbReference type="SUPFAM" id="SSF161098">
    <property type="entry name" value="MetI-like"/>
    <property type="match status" value="1"/>
</dbReference>
<dbReference type="Pfam" id="PF00528">
    <property type="entry name" value="BPD_transp_1"/>
    <property type="match status" value="1"/>
</dbReference>
<dbReference type="PANTHER" id="PTHR43744:SF12">
    <property type="entry name" value="ABC TRANSPORTER PERMEASE PROTEIN MG189-RELATED"/>
    <property type="match status" value="1"/>
</dbReference>
<dbReference type="EMBL" id="QSON01000003">
    <property type="protein sequence ID" value="RGJ05886.1"/>
    <property type="molecule type" value="Genomic_DNA"/>
</dbReference>
<feature type="transmembrane region" description="Helical" evidence="7">
    <location>
        <begin position="147"/>
        <end position="167"/>
    </location>
</feature>
<protein>
    <submittedName>
        <fullName evidence="9">Carbohydrate ABC transporter permease</fullName>
    </submittedName>
</protein>
<evidence type="ECO:0000313" key="9">
    <source>
        <dbReference type="EMBL" id="RGJ05886.1"/>
    </source>
</evidence>